<sequence length="73" mass="8064">GIPDSLEDLISDIKQTCALSGRIRLQYKDTDFGDMFVNLTSTTDIKYLSTVKVIQMDKQPFASPSPGAELLLI</sequence>
<evidence type="ECO:0008006" key="3">
    <source>
        <dbReference type="Google" id="ProtNLM"/>
    </source>
</evidence>
<proteinExistence type="predicted"/>
<organism evidence="1 2">
    <name type="scientific">Xyrichtys novacula</name>
    <name type="common">Pearly razorfish</name>
    <name type="synonym">Hemipteronotus novacula</name>
    <dbReference type="NCBI Taxonomy" id="13765"/>
    <lineage>
        <taxon>Eukaryota</taxon>
        <taxon>Metazoa</taxon>
        <taxon>Chordata</taxon>
        <taxon>Craniata</taxon>
        <taxon>Vertebrata</taxon>
        <taxon>Euteleostomi</taxon>
        <taxon>Actinopterygii</taxon>
        <taxon>Neopterygii</taxon>
        <taxon>Teleostei</taxon>
        <taxon>Neoteleostei</taxon>
        <taxon>Acanthomorphata</taxon>
        <taxon>Eupercaria</taxon>
        <taxon>Labriformes</taxon>
        <taxon>Labridae</taxon>
        <taxon>Xyrichtys</taxon>
    </lineage>
</organism>
<feature type="non-terminal residue" evidence="1">
    <location>
        <position position="1"/>
    </location>
</feature>
<name>A0AAV1FVE1_XYRNO</name>
<dbReference type="Proteomes" id="UP001178508">
    <property type="component" value="Chromosome 9"/>
</dbReference>
<protein>
    <recommendedName>
        <fullName evidence="3">PB1 domain-containing protein</fullName>
    </recommendedName>
</protein>
<keyword evidence="2" id="KW-1185">Reference proteome</keyword>
<gene>
    <name evidence="1" type="ORF">XNOV1_A003332</name>
</gene>
<dbReference type="AlphaFoldDB" id="A0AAV1FVE1"/>
<evidence type="ECO:0000313" key="2">
    <source>
        <dbReference type="Proteomes" id="UP001178508"/>
    </source>
</evidence>
<reference evidence="1" key="1">
    <citation type="submission" date="2023-08" db="EMBL/GenBank/DDBJ databases">
        <authorList>
            <person name="Alioto T."/>
            <person name="Alioto T."/>
            <person name="Gomez Garrido J."/>
        </authorList>
    </citation>
    <scope>NUCLEOTIDE SEQUENCE</scope>
</reference>
<accession>A0AAV1FVE1</accession>
<dbReference type="EMBL" id="OY660872">
    <property type="protein sequence ID" value="CAJ1064739.1"/>
    <property type="molecule type" value="Genomic_DNA"/>
</dbReference>
<evidence type="ECO:0000313" key="1">
    <source>
        <dbReference type="EMBL" id="CAJ1064739.1"/>
    </source>
</evidence>